<reference evidence="1 2" key="1">
    <citation type="submission" date="2016-07" db="EMBL/GenBank/DDBJ databases">
        <title>Pervasive Adenine N6-methylation of Active Genes in Fungi.</title>
        <authorList>
            <consortium name="DOE Joint Genome Institute"/>
            <person name="Mondo S.J."/>
            <person name="Dannebaum R.O."/>
            <person name="Kuo R.C."/>
            <person name="Labutti K."/>
            <person name="Haridas S."/>
            <person name="Kuo A."/>
            <person name="Salamov A."/>
            <person name="Ahrendt S.R."/>
            <person name="Lipzen A."/>
            <person name="Sullivan W."/>
            <person name="Andreopoulos W.B."/>
            <person name="Clum A."/>
            <person name="Lindquist E."/>
            <person name="Daum C."/>
            <person name="Ramamoorthy G.K."/>
            <person name="Gryganskyi A."/>
            <person name="Culley D."/>
            <person name="Magnuson J.K."/>
            <person name="James T.Y."/>
            <person name="O'Malley M.A."/>
            <person name="Stajich J.E."/>
            <person name="Spatafora J.W."/>
            <person name="Visel A."/>
            <person name="Grigoriev I.V."/>
        </authorList>
    </citation>
    <scope>NUCLEOTIDE SEQUENCE [LARGE SCALE GENOMIC DNA]</scope>
    <source>
        <strain evidence="1 2">CBS 115471</strain>
    </source>
</reference>
<name>A0A1Y2A929_9PLEO</name>
<dbReference type="AlphaFoldDB" id="A0A1Y2A929"/>
<sequence length="201" mass="22194">MAPSITPTLNPIPPPGLVLFPGFTAQKQEAFFTKQTLSGKLDIWIGSPDGLRSEFLRMAKEKRKNFVFRNASNGAEVMRIVKETHFVHSNVYHVLAPDGTEKWSLKLNRKWSGTEYEITLNPSVGNVPGLLVQNKILGQAKGILLNGTPVATTDTPEVWSHLRREDLIHVAAGMDILLPIAVTWIRIDKENEDAETAASAA</sequence>
<proteinExistence type="predicted"/>
<evidence type="ECO:0000313" key="2">
    <source>
        <dbReference type="Proteomes" id="UP000193144"/>
    </source>
</evidence>
<organism evidence="1 2">
    <name type="scientific">Clohesyomyces aquaticus</name>
    <dbReference type="NCBI Taxonomy" id="1231657"/>
    <lineage>
        <taxon>Eukaryota</taxon>
        <taxon>Fungi</taxon>
        <taxon>Dikarya</taxon>
        <taxon>Ascomycota</taxon>
        <taxon>Pezizomycotina</taxon>
        <taxon>Dothideomycetes</taxon>
        <taxon>Pleosporomycetidae</taxon>
        <taxon>Pleosporales</taxon>
        <taxon>Lindgomycetaceae</taxon>
        <taxon>Clohesyomyces</taxon>
    </lineage>
</organism>
<comment type="caution">
    <text evidence="1">The sequence shown here is derived from an EMBL/GenBank/DDBJ whole genome shotgun (WGS) entry which is preliminary data.</text>
</comment>
<accession>A0A1Y2A929</accession>
<keyword evidence="2" id="KW-1185">Reference proteome</keyword>
<evidence type="ECO:0000313" key="1">
    <source>
        <dbReference type="EMBL" id="ORY18964.1"/>
    </source>
</evidence>
<protein>
    <recommendedName>
        <fullName evidence="3">Tubby C-terminal-like domain-containing protein</fullName>
    </recommendedName>
</protein>
<dbReference type="EMBL" id="MCFA01000004">
    <property type="protein sequence ID" value="ORY18964.1"/>
    <property type="molecule type" value="Genomic_DNA"/>
</dbReference>
<dbReference type="OrthoDB" id="3658421at2759"/>
<dbReference type="Proteomes" id="UP000193144">
    <property type="component" value="Unassembled WGS sequence"/>
</dbReference>
<evidence type="ECO:0008006" key="3">
    <source>
        <dbReference type="Google" id="ProtNLM"/>
    </source>
</evidence>
<gene>
    <name evidence="1" type="ORF">BCR34DRAFT_595796</name>
</gene>